<evidence type="ECO:0000313" key="1">
    <source>
        <dbReference type="EMBL" id="EIR15124.1"/>
    </source>
</evidence>
<protein>
    <submittedName>
        <fullName evidence="1">Uncharacterized protein</fullName>
    </submittedName>
</protein>
<sequence>MGHILDWRTFMQDNIFYRITVGWVRFDLKKKRHWQIATCRFTSDF</sequence>
<dbReference type="AlphaFoldDB" id="A0AB72ZEU0"/>
<reference evidence="1 2" key="1">
    <citation type="submission" date="2012-05" db="EMBL/GenBank/DDBJ databases">
        <title>Genome sequence of Yersinia Pestis PY-08.</title>
        <authorList>
            <person name="Santana-Cruz I."/>
            <person name="Sengamalay N."/>
            <person name="McCracken C."/>
            <person name="Daugherty S.C."/>
            <person name="Maroo A."/>
            <person name="Vara P.G."/>
            <person name="Tallon L.J."/>
            <person name="Sadzewicz L."/>
            <person name="Vinetz J.M."/>
            <person name="Cespedes Zambrano M.J."/>
            <person name="Fraser-Liggett C.M."/>
            <person name="Tettelin H."/>
        </authorList>
    </citation>
    <scope>NUCLEOTIDE SEQUENCE [LARGE SCALE GENOMIC DNA]</scope>
    <source>
        <strain evidence="1 2">PY-08</strain>
    </source>
</reference>
<accession>A0AB72ZEU0</accession>
<evidence type="ECO:0000313" key="2">
    <source>
        <dbReference type="Proteomes" id="UP000003231"/>
    </source>
</evidence>
<proteinExistence type="predicted"/>
<comment type="caution">
    <text evidence="1">The sequence shown here is derived from an EMBL/GenBank/DDBJ whole genome shotgun (WGS) entry which is preliminary data.</text>
</comment>
<dbReference type="Proteomes" id="UP000003231">
    <property type="component" value="Unassembled WGS sequence"/>
</dbReference>
<organism evidence="1 2">
    <name type="scientific">Yersinia pestis PY-08</name>
    <dbReference type="NCBI Taxonomy" id="992134"/>
    <lineage>
        <taxon>Bacteria</taxon>
        <taxon>Pseudomonadati</taxon>
        <taxon>Pseudomonadota</taxon>
        <taxon>Gammaproteobacteria</taxon>
        <taxon>Enterobacterales</taxon>
        <taxon>Yersiniaceae</taxon>
        <taxon>Yersinia</taxon>
    </lineage>
</organism>
<dbReference type="EMBL" id="AKRT01000406">
    <property type="protein sequence ID" value="EIR15124.1"/>
    <property type="molecule type" value="Genomic_DNA"/>
</dbReference>
<gene>
    <name evidence="1" type="ORF">YPPY08_3702</name>
</gene>
<name>A0AB72ZEU0_YERPE</name>